<gene>
    <name evidence="9" type="ORF">SAMN02745244_01007</name>
</gene>
<feature type="transmembrane region" description="Helical" evidence="7">
    <location>
        <begin position="93"/>
        <end position="126"/>
    </location>
</feature>
<keyword evidence="4" id="KW-0677">Repeat</keyword>
<keyword evidence="3 7" id="KW-0812">Transmembrane</keyword>
<protein>
    <submittedName>
        <fullName evidence="9">Citrate transporter</fullName>
    </submittedName>
</protein>
<keyword evidence="2" id="KW-0813">Transport</keyword>
<evidence type="ECO:0000256" key="7">
    <source>
        <dbReference type="SAM" id="Phobius"/>
    </source>
</evidence>
<feature type="transmembrane region" description="Helical" evidence="7">
    <location>
        <begin position="172"/>
        <end position="195"/>
    </location>
</feature>
<evidence type="ECO:0000256" key="1">
    <source>
        <dbReference type="ARBA" id="ARBA00004141"/>
    </source>
</evidence>
<organism evidence="9 10">
    <name type="scientific">Tessaracoccus bendigoensis DSM 12906</name>
    <dbReference type="NCBI Taxonomy" id="1123357"/>
    <lineage>
        <taxon>Bacteria</taxon>
        <taxon>Bacillati</taxon>
        <taxon>Actinomycetota</taxon>
        <taxon>Actinomycetes</taxon>
        <taxon>Propionibacteriales</taxon>
        <taxon>Propionibacteriaceae</taxon>
        <taxon>Tessaracoccus</taxon>
    </lineage>
</organism>
<feature type="transmembrane region" description="Helical" evidence="7">
    <location>
        <begin position="138"/>
        <end position="160"/>
    </location>
</feature>
<evidence type="ECO:0000256" key="5">
    <source>
        <dbReference type="ARBA" id="ARBA00022989"/>
    </source>
</evidence>
<evidence type="ECO:0000256" key="3">
    <source>
        <dbReference type="ARBA" id="ARBA00022692"/>
    </source>
</evidence>
<dbReference type="GO" id="GO:0055085">
    <property type="term" value="P:transmembrane transport"/>
    <property type="evidence" value="ECO:0007669"/>
    <property type="project" value="InterPro"/>
</dbReference>
<dbReference type="InterPro" id="IPR036721">
    <property type="entry name" value="RCK_C_sf"/>
</dbReference>
<feature type="transmembrane region" description="Helical" evidence="7">
    <location>
        <begin position="496"/>
        <end position="516"/>
    </location>
</feature>
<feature type="transmembrane region" description="Helical" evidence="7">
    <location>
        <begin position="6"/>
        <end position="32"/>
    </location>
</feature>
<evidence type="ECO:0000256" key="6">
    <source>
        <dbReference type="ARBA" id="ARBA00023136"/>
    </source>
</evidence>
<evidence type="ECO:0000259" key="8">
    <source>
        <dbReference type="Pfam" id="PF03600"/>
    </source>
</evidence>
<keyword evidence="5 7" id="KW-1133">Transmembrane helix</keyword>
<name>A0A1M6DTT2_9ACTN</name>
<dbReference type="AlphaFoldDB" id="A0A1M6DTT2"/>
<dbReference type="Pfam" id="PF03600">
    <property type="entry name" value="CitMHS"/>
    <property type="match status" value="1"/>
</dbReference>
<feature type="transmembrane region" description="Helical" evidence="7">
    <location>
        <begin position="430"/>
        <end position="449"/>
    </location>
</feature>
<dbReference type="GO" id="GO:0006813">
    <property type="term" value="P:potassium ion transport"/>
    <property type="evidence" value="ECO:0007669"/>
    <property type="project" value="InterPro"/>
</dbReference>
<evidence type="ECO:0000256" key="4">
    <source>
        <dbReference type="ARBA" id="ARBA00022737"/>
    </source>
</evidence>
<accession>A0A1M6DTT2</accession>
<proteinExistence type="predicted"/>
<feature type="domain" description="Citrate transporter-like" evidence="8">
    <location>
        <begin position="15"/>
        <end position="448"/>
    </location>
</feature>
<dbReference type="InterPro" id="IPR004680">
    <property type="entry name" value="Cit_transptr-like_dom"/>
</dbReference>
<dbReference type="RefSeq" id="WP_073186450.1">
    <property type="nucleotide sequence ID" value="NZ_FQZG01000014.1"/>
</dbReference>
<keyword evidence="10" id="KW-1185">Reference proteome</keyword>
<dbReference type="STRING" id="1123357.SAMN02745244_01007"/>
<dbReference type="PANTHER" id="PTHR43652">
    <property type="entry name" value="BASIC AMINO ACID ANTIPORTER YFCC-RELATED"/>
    <property type="match status" value="1"/>
</dbReference>
<keyword evidence="6 7" id="KW-0472">Membrane</keyword>
<feature type="transmembrane region" description="Helical" evidence="7">
    <location>
        <begin position="373"/>
        <end position="392"/>
    </location>
</feature>
<dbReference type="Proteomes" id="UP000184512">
    <property type="component" value="Unassembled WGS sequence"/>
</dbReference>
<evidence type="ECO:0000313" key="9">
    <source>
        <dbReference type="EMBL" id="SHI76677.1"/>
    </source>
</evidence>
<dbReference type="GO" id="GO:0005886">
    <property type="term" value="C:plasma membrane"/>
    <property type="evidence" value="ECO:0007669"/>
    <property type="project" value="TreeGrafter"/>
</dbReference>
<dbReference type="PANTHER" id="PTHR43652:SF1">
    <property type="entry name" value="RESPONSE REGULATOR"/>
    <property type="match status" value="1"/>
</dbReference>
<comment type="subcellular location">
    <subcellularLocation>
        <location evidence="1">Membrane</location>
        <topology evidence="1">Multi-pass membrane protein</topology>
    </subcellularLocation>
</comment>
<evidence type="ECO:0000256" key="2">
    <source>
        <dbReference type="ARBA" id="ARBA00022448"/>
    </source>
</evidence>
<feature type="transmembrane region" description="Helical" evidence="7">
    <location>
        <begin position="330"/>
        <end position="361"/>
    </location>
</feature>
<feature type="transmembrane region" description="Helical" evidence="7">
    <location>
        <begin position="404"/>
        <end position="424"/>
    </location>
</feature>
<dbReference type="InterPro" id="IPR051679">
    <property type="entry name" value="DASS-Related_Transporters"/>
</dbReference>
<sequence length="518" mass="53115">MSDTTITLLILAATVVLFIIDRLPVAVVALLVPLSLWAGGVLDLGEAMAGFGDPTVLFIAALFVISEALDATGVTSWVGSLVMQHGGDSRTRLLTIIMLVVALLTTLISPNGSIAALTPVIVVIAIRGKRSPSELLMPAAFAAHAGSLLMLTGSPVTVVVAEYLEEAGGGRLGLFAIGAIGVPLVLATIGFAVLFGSRLVPKRTPATKLRDFGAHGKLLSEHYGVGAQDLLHRGAGAAEFMVPPRSPHLGDLVHRGLVTDSGELVVTAVHRKGQDVRDSIKLMVGDTILLAGSWEALDRAATDEGLIAVDDPGAVRRQAVPLGTGAKRAIAILAAMVVLLATGLLPSAVVGIGAALALVLLRVLTVEEAYKGISWTTVILVAGMMSLSAAMVKSGAAEMLADGLVSLLGDLGPSALLAGLFLITAVLGQLISNMATALIVIPIGLAAAVELGISPAPVLIAIAVFAAGALLTPVATPANLMVMEAAGYRFGDYWKLGLPLLLIYGAAGIFLVPVFWPF</sequence>
<reference evidence="9 10" key="1">
    <citation type="submission" date="2016-11" db="EMBL/GenBank/DDBJ databases">
        <authorList>
            <person name="Jaros S."/>
            <person name="Januszkiewicz K."/>
            <person name="Wedrychowicz H."/>
        </authorList>
    </citation>
    <scope>NUCLEOTIDE SEQUENCE [LARGE SCALE GENOMIC DNA]</scope>
    <source>
        <strain evidence="9 10">DSM 12906</strain>
    </source>
</reference>
<dbReference type="EMBL" id="FQZG01000014">
    <property type="protein sequence ID" value="SHI76677.1"/>
    <property type="molecule type" value="Genomic_DNA"/>
</dbReference>
<feature type="transmembrane region" description="Helical" evidence="7">
    <location>
        <begin position="456"/>
        <end position="476"/>
    </location>
</feature>
<dbReference type="SUPFAM" id="SSF116726">
    <property type="entry name" value="TrkA C-terminal domain-like"/>
    <property type="match status" value="1"/>
</dbReference>
<evidence type="ECO:0000313" key="10">
    <source>
        <dbReference type="Proteomes" id="UP000184512"/>
    </source>
</evidence>